<evidence type="ECO:0000256" key="10">
    <source>
        <dbReference type="ARBA" id="ARBA00052219"/>
    </source>
</evidence>
<dbReference type="Pfam" id="PF00667">
    <property type="entry name" value="FAD_binding_1"/>
    <property type="match status" value="1"/>
</dbReference>
<keyword evidence="14" id="KW-1185">Reference proteome</keyword>
<dbReference type="GO" id="GO:0019344">
    <property type="term" value="P:cysteine biosynthetic process"/>
    <property type="evidence" value="ECO:0007669"/>
    <property type="project" value="UniProtKB-KW"/>
</dbReference>
<dbReference type="Gene3D" id="1.20.990.10">
    <property type="entry name" value="NADPH-cytochrome p450 Reductase, Chain A, domain 3"/>
    <property type="match status" value="1"/>
</dbReference>
<evidence type="ECO:0000256" key="9">
    <source>
        <dbReference type="ARBA" id="ARBA00023192"/>
    </source>
</evidence>
<keyword evidence="9" id="KW-0028">Amino-acid biosynthesis</keyword>
<evidence type="ECO:0000256" key="7">
    <source>
        <dbReference type="ARBA" id="ARBA00022857"/>
    </source>
</evidence>
<dbReference type="PRINTS" id="PR00369">
    <property type="entry name" value="FLAVODOXIN"/>
</dbReference>
<dbReference type="GO" id="GO:0010181">
    <property type="term" value="F:FMN binding"/>
    <property type="evidence" value="ECO:0007669"/>
    <property type="project" value="InterPro"/>
</dbReference>
<dbReference type="InParanoid" id="A0A146G650"/>
<evidence type="ECO:0000259" key="11">
    <source>
        <dbReference type="PROSITE" id="PS50902"/>
    </source>
</evidence>
<dbReference type="GO" id="GO:0004783">
    <property type="term" value="F:sulfite reductase (NADPH) activity"/>
    <property type="evidence" value="ECO:0007669"/>
    <property type="project" value="UniProtKB-EC"/>
</dbReference>
<dbReference type="GO" id="GO:0050660">
    <property type="term" value="F:flavin adenine dinucleotide binding"/>
    <property type="evidence" value="ECO:0007669"/>
    <property type="project" value="TreeGrafter"/>
</dbReference>
<protein>
    <recommendedName>
        <fullName evidence="3">assimilatory sulfite reductase (NADPH)</fullName>
        <ecNumber evidence="3">1.8.1.2</ecNumber>
    </recommendedName>
</protein>
<dbReference type="InterPro" id="IPR039261">
    <property type="entry name" value="FNR_nucleotide-bd"/>
</dbReference>
<feature type="domain" description="Flavodoxin-like" evidence="11">
    <location>
        <begin position="56"/>
        <end position="193"/>
    </location>
</feature>
<keyword evidence="7" id="KW-0521">NADP</keyword>
<evidence type="ECO:0000256" key="6">
    <source>
        <dbReference type="ARBA" id="ARBA00022827"/>
    </source>
</evidence>
<comment type="catalytic activity">
    <reaction evidence="10">
        <text>hydrogen sulfide + 3 NADP(+) + 3 H2O = sulfite + 3 NADPH + 4 H(+)</text>
        <dbReference type="Rhea" id="RHEA:13801"/>
        <dbReference type="ChEBI" id="CHEBI:15377"/>
        <dbReference type="ChEBI" id="CHEBI:15378"/>
        <dbReference type="ChEBI" id="CHEBI:17359"/>
        <dbReference type="ChEBI" id="CHEBI:29919"/>
        <dbReference type="ChEBI" id="CHEBI:57783"/>
        <dbReference type="ChEBI" id="CHEBI:58349"/>
        <dbReference type="EC" id="1.8.1.2"/>
    </reaction>
</comment>
<keyword evidence="6" id="KW-0274">FAD</keyword>
<evidence type="ECO:0000259" key="12">
    <source>
        <dbReference type="PROSITE" id="PS51384"/>
    </source>
</evidence>
<comment type="caution">
    <text evidence="13">The sequence shown here is derived from an EMBL/GenBank/DDBJ whole genome shotgun (WGS) entry which is preliminary data.</text>
</comment>
<dbReference type="STRING" id="690879.TSACC_21416"/>
<dbReference type="OrthoDB" id="9789468at2"/>
<dbReference type="GO" id="GO:0005829">
    <property type="term" value="C:cytosol"/>
    <property type="evidence" value="ECO:0007669"/>
    <property type="project" value="TreeGrafter"/>
</dbReference>
<dbReference type="Pfam" id="PF00175">
    <property type="entry name" value="NAD_binding_1"/>
    <property type="match status" value="1"/>
</dbReference>
<evidence type="ECO:0000256" key="1">
    <source>
        <dbReference type="ARBA" id="ARBA00001917"/>
    </source>
</evidence>
<dbReference type="InterPro" id="IPR029039">
    <property type="entry name" value="Flavoprotein-like_sf"/>
</dbReference>
<dbReference type="SUPFAM" id="SSF52218">
    <property type="entry name" value="Flavoproteins"/>
    <property type="match status" value="1"/>
</dbReference>
<dbReference type="EC" id="1.8.1.2" evidence="3"/>
<feature type="domain" description="FAD-binding FR-type" evidence="12">
    <location>
        <begin position="217"/>
        <end position="418"/>
    </location>
</feature>
<keyword evidence="9" id="KW-0198">Cysteine biosynthesis</keyword>
<reference evidence="14" key="1">
    <citation type="journal article" date="2017" name="Genome Announc.">
        <title>Draft Genome Sequence of Terrimicrobium sacchariphilum NM-5T, a Facultative Anaerobic Soil Bacterium of the Class Spartobacteria.</title>
        <authorList>
            <person name="Qiu Y.L."/>
            <person name="Tourlousse D.M."/>
            <person name="Matsuura N."/>
            <person name="Ohashi A."/>
            <person name="Sekiguchi Y."/>
        </authorList>
    </citation>
    <scope>NUCLEOTIDE SEQUENCE [LARGE SCALE GENOMIC DNA]</scope>
    <source>
        <strain evidence="14">NM-5</strain>
    </source>
</reference>
<dbReference type="FunFam" id="3.40.50.80:FF:000001">
    <property type="entry name" value="NADPH--cytochrome P450 reductase 1"/>
    <property type="match status" value="1"/>
</dbReference>
<evidence type="ECO:0000256" key="5">
    <source>
        <dbReference type="ARBA" id="ARBA00022643"/>
    </source>
</evidence>
<dbReference type="SUPFAM" id="SSF52343">
    <property type="entry name" value="Ferredoxin reductase-like, C-terminal NADP-linked domain"/>
    <property type="match status" value="1"/>
</dbReference>
<dbReference type="InterPro" id="IPR003097">
    <property type="entry name" value="CysJ-like_FAD-binding"/>
</dbReference>
<gene>
    <name evidence="13" type="ORF">TSACC_21416</name>
</gene>
<dbReference type="SUPFAM" id="SSF63380">
    <property type="entry name" value="Riboflavin synthase domain-like"/>
    <property type="match status" value="1"/>
</dbReference>
<proteinExistence type="predicted"/>
<comment type="cofactor">
    <cofactor evidence="2">
        <name>FAD</name>
        <dbReference type="ChEBI" id="CHEBI:57692"/>
    </cofactor>
</comment>
<keyword evidence="8" id="KW-0560">Oxidoreductase</keyword>
<evidence type="ECO:0000256" key="2">
    <source>
        <dbReference type="ARBA" id="ARBA00001974"/>
    </source>
</evidence>
<dbReference type="Gene3D" id="3.40.50.80">
    <property type="entry name" value="Nucleotide-binding domain of ferredoxin-NADP reductase (FNR) module"/>
    <property type="match status" value="1"/>
</dbReference>
<evidence type="ECO:0000313" key="14">
    <source>
        <dbReference type="Proteomes" id="UP000076023"/>
    </source>
</evidence>
<dbReference type="PROSITE" id="PS51384">
    <property type="entry name" value="FAD_FR"/>
    <property type="match status" value="1"/>
</dbReference>
<dbReference type="InterPro" id="IPR017927">
    <property type="entry name" value="FAD-bd_FR_type"/>
</dbReference>
<organism evidence="13 14">
    <name type="scientific">Terrimicrobium sacchariphilum</name>
    <dbReference type="NCBI Taxonomy" id="690879"/>
    <lineage>
        <taxon>Bacteria</taxon>
        <taxon>Pseudomonadati</taxon>
        <taxon>Verrucomicrobiota</taxon>
        <taxon>Terrimicrobiia</taxon>
        <taxon>Terrimicrobiales</taxon>
        <taxon>Terrimicrobiaceae</taxon>
        <taxon>Terrimicrobium</taxon>
    </lineage>
</organism>
<evidence type="ECO:0000313" key="13">
    <source>
        <dbReference type="EMBL" id="GAT33011.1"/>
    </source>
</evidence>
<dbReference type="Gene3D" id="2.40.30.10">
    <property type="entry name" value="Translation factors"/>
    <property type="match status" value="1"/>
</dbReference>
<keyword evidence="5" id="KW-0288">FMN</keyword>
<comment type="cofactor">
    <cofactor evidence="1">
        <name>FMN</name>
        <dbReference type="ChEBI" id="CHEBI:58210"/>
    </cofactor>
</comment>
<dbReference type="FunCoup" id="A0A146G650">
    <property type="interactions" value="401"/>
</dbReference>
<evidence type="ECO:0000256" key="4">
    <source>
        <dbReference type="ARBA" id="ARBA00022630"/>
    </source>
</evidence>
<dbReference type="PRINTS" id="PR00371">
    <property type="entry name" value="FPNCR"/>
</dbReference>
<dbReference type="EMBL" id="BDCO01000002">
    <property type="protein sequence ID" value="GAT33011.1"/>
    <property type="molecule type" value="Genomic_DNA"/>
</dbReference>
<dbReference type="Proteomes" id="UP000076023">
    <property type="component" value="Unassembled WGS sequence"/>
</dbReference>
<keyword evidence="4" id="KW-0285">Flavoprotein</keyword>
<evidence type="ECO:0000256" key="3">
    <source>
        <dbReference type="ARBA" id="ARBA00012604"/>
    </source>
</evidence>
<sequence length="568" mass="62076">MLDNNPRVTSFINLLKTSSQEELVWMHGYLSAKLGVSWGGAASQSVETAVPKVTRFTLAYGTETGNSKRLATDLAKAAKELGFQVKLVALDQYRLKDLAKETYFFLIVSTQGDGEPPASANAFFDYIQQGELKLDAMNFAVLGLGDSAYPQFCQAGIDADKHLADRGGKRLLPLVKCDVAFDEEGKQWLTDIAAALSGASVQTALPSAVATPVRPGKALYQGEILTNINLNDEPSAKETHHIEIRCEGDIDYAPGDAAGFQPLNPSDLVDRVLAALEKSGDERVTFRGETAALQEVLSRKVNLTYLPKRVIDKYAALLARPIECGRVNFDELLIAHPPGAVELGALLEIMEPIAPRLYSISSSPAAHPGELHLTVARATFTSETGAKGEGLCSGYLCRLPEETEIEFYIHKNSAFKLPAPENDVIMIGPGTGIAPFRSFLFERDAAGASGRNWLFFGDQHFVTDFLYQTELQDFLKTGVLDRLDVAFSRDQAEKVYVQHRLLENGVAVYEWIEGGASVYVCGTKDPMSVDVEKALLQIIQTHGGLETEAAQSYLARLVEQGRYLKDVY</sequence>
<dbReference type="PANTHER" id="PTHR19384:SF128">
    <property type="entry name" value="NADPH OXIDOREDUCTASE A"/>
    <property type="match status" value="1"/>
</dbReference>
<accession>A0A146G650</accession>
<dbReference type="InterPro" id="IPR001094">
    <property type="entry name" value="Flavdoxin-like"/>
</dbReference>
<dbReference type="PROSITE" id="PS50902">
    <property type="entry name" value="FLAVODOXIN_LIKE"/>
    <property type="match status" value="1"/>
</dbReference>
<dbReference type="PANTHER" id="PTHR19384">
    <property type="entry name" value="NITRIC OXIDE SYNTHASE-RELATED"/>
    <property type="match status" value="1"/>
</dbReference>
<dbReference type="Gene3D" id="3.40.50.360">
    <property type="match status" value="1"/>
</dbReference>
<dbReference type="AlphaFoldDB" id="A0A146G650"/>
<dbReference type="InterPro" id="IPR001709">
    <property type="entry name" value="Flavoprot_Pyr_Nucl_cyt_Rdtase"/>
</dbReference>
<dbReference type="Pfam" id="PF00258">
    <property type="entry name" value="Flavodoxin_1"/>
    <property type="match status" value="1"/>
</dbReference>
<dbReference type="InterPro" id="IPR001433">
    <property type="entry name" value="OxRdtase_FAD/NAD-bd"/>
</dbReference>
<dbReference type="RefSeq" id="WP_075078795.1">
    <property type="nucleotide sequence ID" value="NZ_BDCO01000002.1"/>
</dbReference>
<dbReference type="InterPro" id="IPR023173">
    <property type="entry name" value="NADPH_Cyt_P450_Rdtase_alpha"/>
</dbReference>
<dbReference type="InterPro" id="IPR017938">
    <property type="entry name" value="Riboflavin_synthase-like_b-brl"/>
</dbReference>
<evidence type="ECO:0000256" key="8">
    <source>
        <dbReference type="ARBA" id="ARBA00023002"/>
    </source>
</evidence>
<dbReference type="InterPro" id="IPR008254">
    <property type="entry name" value="Flavodoxin/NO_synth"/>
</dbReference>
<name>A0A146G650_TERSA</name>